<dbReference type="Proteomes" id="UP001470230">
    <property type="component" value="Unassembled WGS sequence"/>
</dbReference>
<comment type="caution">
    <text evidence="1">The sequence shown here is derived from an EMBL/GenBank/DDBJ whole genome shotgun (WGS) entry which is preliminary data.</text>
</comment>
<evidence type="ECO:0000313" key="2">
    <source>
        <dbReference type="Proteomes" id="UP001470230"/>
    </source>
</evidence>
<proteinExistence type="predicted"/>
<evidence type="ECO:0000313" key="1">
    <source>
        <dbReference type="EMBL" id="KAK8897594.1"/>
    </source>
</evidence>
<reference evidence="1 2" key="1">
    <citation type="submission" date="2024-04" db="EMBL/GenBank/DDBJ databases">
        <title>Tritrichomonas musculus Genome.</title>
        <authorList>
            <person name="Alves-Ferreira E."/>
            <person name="Grigg M."/>
            <person name="Lorenzi H."/>
            <person name="Galac M."/>
        </authorList>
    </citation>
    <scope>NUCLEOTIDE SEQUENCE [LARGE SCALE GENOMIC DNA]</scope>
    <source>
        <strain evidence="1 2">EAF2021</strain>
    </source>
</reference>
<dbReference type="EMBL" id="JAPFFF010000002">
    <property type="protein sequence ID" value="KAK8897594.1"/>
    <property type="molecule type" value="Genomic_DNA"/>
</dbReference>
<organism evidence="1 2">
    <name type="scientific">Tritrichomonas musculus</name>
    <dbReference type="NCBI Taxonomy" id="1915356"/>
    <lineage>
        <taxon>Eukaryota</taxon>
        <taxon>Metamonada</taxon>
        <taxon>Parabasalia</taxon>
        <taxon>Tritrichomonadida</taxon>
        <taxon>Tritrichomonadidae</taxon>
        <taxon>Tritrichomonas</taxon>
    </lineage>
</organism>
<name>A0ABR2L2L3_9EUKA</name>
<protein>
    <submittedName>
        <fullName evidence="1">Uncharacterized protein</fullName>
    </submittedName>
</protein>
<sequence>MNDRAQRYMVFKNEEEQMSWMKKCDEQAMREYSKESEETYEKWRKDGERLLEEYINDGGQEFIEWFQGTIGTHTFLDHWDYERRYDVAYEFIESMLQKYSSYLKQQDCCSTMLGMILGSLRSEIEANEIDYDYFGDKEDPYKYEYE</sequence>
<gene>
    <name evidence="1" type="ORF">M9Y10_015553</name>
</gene>
<keyword evidence="2" id="KW-1185">Reference proteome</keyword>
<accession>A0ABR2L2L3</accession>